<dbReference type="AlphaFoldDB" id="S4A3D8"/>
<keyword evidence="3" id="KW-1185">Reference proteome</keyword>
<dbReference type="NCBIfam" id="TIGR04267">
    <property type="entry name" value="mod_HExxH"/>
    <property type="match status" value="1"/>
</dbReference>
<keyword evidence="1" id="KW-0472">Membrane</keyword>
<accession>S4A3D8</accession>
<evidence type="ECO:0000256" key="1">
    <source>
        <dbReference type="SAM" id="Phobius"/>
    </source>
</evidence>
<feature type="transmembrane region" description="Helical" evidence="1">
    <location>
        <begin position="119"/>
        <end position="141"/>
    </location>
</feature>
<dbReference type="PATRIC" id="fig|1286094.4.peg.1680"/>
<proteinExistence type="predicted"/>
<reference evidence="2 3" key="1">
    <citation type="submission" date="2013-02" db="EMBL/GenBank/DDBJ databases">
        <title>Draft Genome Sequence of Streptomyces aurantiacus, Which Produces Setomimycin.</title>
        <authorList>
            <person name="Gruening B.A."/>
            <person name="Praeg A."/>
            <person name="Erxleben A."/>
            <person name="Guenther S."/>
            <person name="Mueller M."/>
        </authorList>
    </citation>
    <scope>NUCLEOTIDE SEQUENCE [LARGE SCALE GENOMIC DNA]</scope>
    <source>
        <strain evidence="2 3">JA 4570</strain>
    </source>
</reference>
<evidence type="ECO:0000313" key="3">
    <source>
        <dbReference type="Proteomes" id="UP000014629"/>
    </source>
</evidence>
<name>S4A3D8_9ACTN</name>
<dbReference type="Proteomes" id="UP000014629">
    <property type="component" value="Unassembled WGS sequence"/>
</dbReference>
<evidence type="ECO:0008006" key="4">
    <source>
        <dbReference type="Google" id="ProtNLM"/>
    </source>
</evidence>
<keyword evidence="1" id="KW-1133">Transmembrane helix</keyword>
<comment type="caution">
    <text evidence="2">The sequence shown here is derived from an EMBL/GenBank/DDBJ whole genome shotgun (WGS) entry which is preliminary data.</text>
</comment>
<dbReference type="InterPro" id="IPR026337">
    <property type="entry name" value="AKG_HExxH"/>
</dbReference>
<sequence>MFSEGVTVESPSLVEQELLGRAVQVLERTGTLRCFSDSVGVVAVLGTAEPGAPTATWATGGLPYVVHLHLLPRPELIARDLIHEATHTHLNDWLASRDIRLDPVTPVYWSPWKDSKRPLFGFTHSIMAFSVVTAFLATVMADSGTDQSWLRVFHDAERDRLRSCAESVTSALSMLPDELSSNLSDVYTLATA</sequence>
<gene>
    <name evidence="2" type="ORF">STRAU_1701</name>
</gene>
<evidence type="ECO:0000313" key="2">
    <source>
        <dbReference type="EMBL" id="EPH45225.1"/>
    </source>
</evidence>
<organism evidence="2 3">
    <name type="scientific">Streptomyces aurantiacus JA 4570</name>
    <dbReference type="NCBI Taxonomy" id="1286094"/>
    <lineage>
        <taxon>Bacteria</taxon>
        <taxon>Bacillati</taxon>
        <taxon>Actinomycetota</taxon>
        <taxon>Actinomycetes</taxon>
        <taxon>Kitasatosporales</taxon>
        <taxon>Streptomycetaceae</taxon>
        <taxon>Streptomyces</taxon>
        <taxon>Streptomyces aurantiacus group</taxon>
    </lineage>
</organism>
<protein>
    <recommendedName>
        <fullName evidence="4">HEXXH motif domain-containing protein</fullName>
    </recommendedName>
</protein>
<keyword evidence="1" id="KW-0812">Transmembrane</keyword>
<dbReference type="EMBL" id="AOPZ01000066">
    <property type="protein sequence ID" value="EPH45225.1"/>
    <property type="molecule type" value="Genomic_DNA"/>
</dbReference>